<evidence type="ECO:0000256" key="4">
    <source>
        <dbReference type="PROSITE-ProRule" id="PRU00122"/>
    </source>
</evidence>
<feature type="repeat" description="CSPG" evidence="5">
    <location>
        <begin position="922"/>
        <end position="1015"/>
    </location>
</feature>
<dbReference type="Pfam" id="PF16184">
    <property type="entry name" value="Cadherin_3"/>
    <property type="match status" value="14"/>
</dbReference>
<dbReference type="Pfam" id="PF02210">
    <property type="entry name" value="Laminin_G_2"/>
    <property type="match status" value="1"/>
</dbReference>
<name>A0A2A4J958_HELVI</name>
<dbReference type="InterPro" id="IPR013320">
    <property type="entry name" value="ConA-like_dom_sf"/>
</dbReference>
<evidence type="ECO:0000259" key="8">
    <source>
        <dbReference type="PROSITE" id="PS50025"/>
    </source>
</evidence>
<sequence length="2712" mass="305003">MELFLILTYVSVGFAYDKASFYGASYISYPLQEAKGVTDMSFRFRTHLSDALLLLAAGKTDYCMIRLESGRLKLHINLGAGESELSSPKGIHLNDTQWHHVSIIRREANLTMKVDETAVKKRLPGRFFELNIHFGIFLGGQGDFSELFLGHMENFRGCMEDVYYNGVKIIEKARSRSGSVHVEGVTWNCAPEFDADLNSDISFVDEGAYLILPRINSRAGGKWQIEFKTIAQNAIILYNAGGGRGSDFLAVEILEGVVRVKMARGQIVHTVRVNDGQWHKMHLSFYPSMIELSVDNIAMHTRIESGGTRYLDLSDSFYLGGIESEKQQRAFTKGIKAADSSIMGCIKPIEVDEKVYGLPNAVVTYGVSPKCVWWYPCHSSPGNPPCVPQGVCEQHGVDHFTCKCDSDLCINPDYAEKYKVFSKSSSELELVALFPLTVQEGGVTVITTQNIDVILDHHKYGVRPSGVVLHVAQSPQHGRIAIDLSLQRNSQQYNFIEGETKSKQFFTLLDLSRDKVRYVHDGSENHQDAIVLDMELIPETKFTLPSYLQGRNTFVLHVNVTPVNDPPVLNLLPGKVLRLTQGTRKVITSDILKAEDPDTAPEDLLYTVLHGKNEANSGHIEMSGQPVDSFTQQDIDSGVISYVHGSSSDKQLNKTSLRLTLQVSDGIETSGPGILRISVVPLQVRLVNNTGLQLVHNSYAIISADNLTFTTNADETNVQVKYDIVKPPQFGVVERLRVLDGTWQTVDSFTSEMVTFGRVRYMHLLGNPSHDEFKFKASVGSIRTNTLYDFRLTFIKLELYQSVNEELVLNNTREAFISSQHLTFKTNPLTLPSDRIVYTILRPPKYGILHLSSGKHHLQVHSTFTQQHIDTDQLWYRLHRRAYSHIQDEFTFVVGATECENITGVMTIRHTPGTLTSDRIEGRVHTTLERLQVTEGSRMVIPATHLNFRTDAVTNLIFNITHLPKHGKIEVINDVLKTMRDNTTYFTLEELNSDRVYYAHDDSESRHDSFHFMALSPEPEDFQYVGVFHIDIILKNDNSPVRANDNVFHIVHGGARLITARDLSYTDADLDTKPSDIIYTVQRYIKDPPNGGIFRADNPSEQIAQFSQDDINKNLVLFKHQGKEYGKMAFWISDGLFDVNGNLEIQASPPFIRMYPTNGSIVENGKAVVITSRDMQVDTNMNCLEEDIRYEVNLEPKHGTIEVGEGQGAFTFTQLDVAAGRVSYRHREPKTPTDQFRFKVMCLDTWGEGVYVIKIFPSSYWEPLRVTTNLPLVVEESTSVNVTKDILEVMHPQIEPSNIVYQVTDGPYHGWLEITSTPGTLELENYNEEPVHIKVFDQSVINANRLVYVQSGVNRTRDRIRMDVTNGIVWLRDVELNVVIIPEHFYVHAINLTVVEGEGVSIKPDLFRTVTEYYRGKVVAYKVVEKPKFGKIVMTDQELNLLPVLKLNSGNIQYLNDGSEESTDSLRLVAVTESSKESEPFYVHINIMPVNDEPPIVAANTGLCVWEGGTFTFTTKELYVNDIDTPPENVTVRVDTNMNCLEEDIRYEVNLEPKHGTIEVGEGQGAFTFTQLDVAAGRVSYRHREPKTPTDQFRFKVMCLDTWGEGVYVIKIFPSSYWEPLRVTTNLPLVVEESTSVNVTKDILEVMHPQIEPSNIVYQVTDGPYHGWLEITSTPGTLELENYNEEPVHIKVFDQSVINANRLVYVQSGVNRTRDRIRMDVTNGIVWLRDVELNVVIIPEHFYVHAINLTVVEGEGVSIKPDLFRTVTEYYRGKVVAYKVVEKPKFGKIVMTDQELNLLPVLKLNSGNIQYLNDGSEESTDSLRLVAVTESSKESEPFYVHINIMPVNDEPPIVAANTGLCVWEGGTFTFTTKELYVNDIDTPPENVTVRVVDIVSGYIALQGHLDTAVQHFTQADIDNGKVVFVHKNGTKGKMIFNVTDGLHELSKITFLITTKSVSLKLTRKHKLRVFPLMREPLNNYMLMSKCSDPTRTIIYKIERAPTLGRLVMLNGENHHRSIKQFTQQDVNNTVVFYEHTHPFSDLYTNDSFIFTVEAPLAKPLTDQIFNIDISVSSGGLAKYVHIPTIKVEEGDKVPIKVNVSNVITYLETQAGLRQPQIEAQWSQPSHGELKPFMSSLTQSQIESGVVHYEHDDSDTTQDKIDMSLYLLPDYVLLCNVTIVIHIIPVNDQPFRLLTDTPQIQVVQGENYTITKNDLLTEDADTGPSGILYDIISGPTQGRMVMLDKNQTIDEAHSINKFTQDDINNGRVIYEHSGMLQTATFYFRVWDGQFKPTYTVFTIDVIPVILNATSLHPIHLQQGSNVAAVTTDQIYVDTNAKTSKVLYNITRQPLHGMIYVGRNPVSFFTHKDLMEKVVIYMQNDMTTANDSFDLIAYVHNSNATRPFAIEVIVQPLMTLGDLRVEVEKARITLNTMDATGLAKLTASDPVYTLLRKPRFGTLKKIIRSSGEKTSAREREVAYFTHEDVKAGVIYFVTKKKVSELNGYEDSFRFLLAATIFQPAVSDVKVFIGNRQKKNLPSPNDPESHEGVLVANGDTASYYMMILMALSGTVLAIIVIFGLLKCRRYLMRDQNALVKIHGQSQGAVAPIPLPRPPDHLMPSPSQGTPPIKRYVSSEQSVHTGASTPLPSAGSVACKVTPLADATLPDLNARYPYGTDDHTDAEDWSSYEASESAYPVRAPGVAPANPMLRRNQYWV</sequence>
<organism evidence="9">
    <name type="scientific">Heliothis virescens</name>
    <name type="common">Tobacco budworm moth</name>
    <dbReference type="NCBI Taxonomy" id="7102"/>
    <lineage>
        <taxon>Eukaryota</taxon>
        <taxon>Metazoa</taxon>
        <taxon>Ecdysozoa</taxon>
        <taxon>Arthropoda</taxon>
        <taxon>Hexapoda</taxon>
        <taxon>Insecta</taxon>
        <taxon>Pterygota</taxon>
        <taxon>Neoptera</taxon>
        <taxon>Endopterygota</taxon>
        <taxon>Lepidoptera</taxon>
        <taxon>Glossata</taxon>
        <taxon>Ditrysia</taxon>
        <taxon>Noctuoidea</taxon>
        <taxon>Noctuidae</taxon>
        <taxon>Heliothinae</taxon>
        <taxon>Heliothis</taxon>
    </lineage>
</organism>
<evidence type="ECO:0000256" key="3">
    <source>
        <dbReference type="ARBA" id="ARBA00023180"/>
    </source>
</evidence>
<feature type="repeat" description="CSPG" evidence="5">
    <location>
        <begin position="427"/>
        <end position="535"/>
    </location>
</feature>
<feature type="repeat" description="CSPG" evidence="5">
    <location>
        <begin position="1263"/>
        <end position="1365"/>
    </location>
</feature>
<evidence type="ECO:0000313" key="9">
    <source>
        <dbReference type="EMBL" id="PCG68481.1"/>
    </source>
</evidence>
<feature type="repeat" description="CSPG" evidence="5">
    <location>
        <begin position="1494"/>
        <end position="1598"/>
    </location>
</feature>
<feature type="chain" id="PRO_5012088081" description="Laminin G domain-containing protein" evidence="7">
    <location>
        <begin position="16"/>
        <end position="2712"/>
    </location>
</feature>
<keyword evidence="1 7" id="KW-0732">Signal</keyword>
<dbReference type="PROSITE" id="PS50025">
    <property type="entry name" value="LAM_G_DOMAIN"/>
    <property type="match status" value="2"/>
</dbReference>
<feature type="domain" description="Laminin G" evidence="8">
    <location>
        <begin position="18"/>
        <end position="189"/>
    </location>
</feature>
<feature type="repeat" description="CSPG" evidence="5">
    <location>
        <begin position="683"/>
        <end position="778"/>
    </location>
</feature>
<evidence type="ECO:0000256" key="7">
    <source>
        <dbReference type="SAM" id="SignalP"/>
    </source>
</evidence>
<proteinExistence type="predicted"/>
<gene>
    <name evidence="9" type="ORF">B5V51_5185</name>
</gene>
<dbReference type="PANTHER" id="PTHR45739">
    <property type="entry name" value="MATRIX PROTEIN, PUTATIVE-RELATED"/>
    <property type="match status" value="1"/>
</dbReference>
<dbReference type="Gene3D" id="2.60.120.200">
    <property type="match status" value="2"/>
</dbReference>
<dbReference type="InterPro" id="IPR001791">
    <property type="entry name" value="Laminin_G"/>
</dbReference>
<feature type="signal peptide" evidence="7">
    <location>
        <begin position="1"/>
        <end position="15"/>
    </location>
</feature>
<reference evidence="9" key="1">
    <citation type="submission" date="2017-09" db="EMBL/GenBank/DDBJ databases">
        <title>Contemporary evolution of a Lepidopteran species, Heliothis virescens, in response to modern agricultural practices.</title>
        <authorList>
            <person name="Fritz M.L."/>
            <person name="Deyonke A.M."/>
            <person name="Papanicolaou A."/>
            <person name="Micinski S."/>
            <person name="Westbrook J."/>
            <person name="Gould F."/>
        </authorList>
    </citation>
    <scope>NUCLEOTIDE SEQUENCE [LARGE SCALE GENOMIC DNA]</scope>
    <source>
        <strain evidence="9">HvINT-</strain>
        <tissue evidence="9">Whole body</tissue>
    </source>
</reference>
<feature type="domain" description="Laminin G" evidence="8">
    <location>
        <begin position="199"/>
        <end position="371"/>
    </location>
</feature>
<dbReference type="EMBL" id="NWSH01002345">
    <property type="protein sequence ID" value="PCG68481.1"/>
    <property type="molecule type" value="Genomic_DNA"/>
</dbReference>
<feature type="repeat" description="CSPG" evidence="5">
    <location>
        <begin position="1958"/>
        <end position="2053"/>
    </location>
</feature>
<feature type="repeat" description="CSPG" evidence="5">
    <location>
        <begin position="798"/>
        <end position="895"/>
    </location>
</feature>
<dbReference type="InterPro" id="IPR039005">
    <property type="entry name" value="CSPG_rpt"/>
</dbReference>
<feature type="repeat" description="CSPG" evidence="5">
    <location>
        <begin position="1151"/>
        <end position="1241"/>
    </location>
</feature>
<keyword evidence="6" id="KW-1133">Transmembrane helix</keyword>
<dbReference type="CDD" id="cd00110">
    <property type="entry name" value="LamG"/>
    <property type="match status" value="2"/>
</dbReference>
<feature type="repeat" description="CSPG" evidence="5">
    <location>
        <begin position="568"/>
        <end position="664"/>
    </location>
</feature>
<evidence type="ECO:0000256" key="6">
    <source>
        <dbReference type="SAM" id="Phobius"/>
    </source>
</evidence>
<feature type="transmembrane region" description="Helical" evidence="6">
    <location>
        <begin position="2556"/>
        <end position="2578"/>
    </location>
</feature>
<feature type="repeat" description="CSPG" evidence="5">
    <location>
        <begin position="1620"/>
        <end position="1722"/>
    </location>
</feature>
<dbReference type="SUPFAM" id="SSF49899">
    <property type="entry name" value="Concanavalin A-like lectins/glucanases"/>
    <property type="match status" value="2"/>
</dbReference>
<accession>A0A2A4J958</accession>
<feature type="repeat" description="CSPG" evidence="5">
    <location>
        <begin position="1851"/>
        <end position="1941"/>
    </location>
</feature>
<protein>
    <recommendedName>
        <fullName evidence="8">Laminin G domain-containing protein</fullName>
    </recommendedName>
</protein>
<evidence type="ECO:0000256" key="2">
    <source>
        <dbReference type="ARBA" id="ARBA00022737"/>
    </source>
</evidence>
<dbReference type="Pfam" id="PF00054">
    <property type="entry name" value="Laminin_G_1"/>
    <property type="match status" value="1"/>
</dbReference>
<comment type="caution">
    <text evidence="4">Lacks conserved residue(s) required for the propagation of feature annotation.</text>
</comment>
<evidence type="ECO:0000256" key="5">
    <source>
        <dbReference type="PROSITE-ProRule" id="PRU01201"/>
    </source>
</evidence>
<dbReference type="STRING" id="7102.A0A2A4J958"/>
<keyword evidence="2" id="KW-0677">Repeat</keyword>
<keyword evidence="3" id="KW-0325">Glycoprotein</keyword>
<dbReference type="InterPro" id="IPR051561">
    <property type="entry name" value="FRAS1_ECM"/>
</dbReference>
<keyword evidence="6" id="KW-0472">Membrane</keyword>
<feature type="repeat" description="CSPG" evidence="5">
    <location>
        <begin position="1039"/>
        <end position="1135"/>
    </location>
</feature>
<evidence type="ECO:0000256" key="1">
    <source>
        <dbReference type="ARBA" id="ARBA00022729"/>
    </source>
</evidence>
<feature type="repeat" description="CSPG" evidence="5">
    <location>
        <begin position="2189"/>
        <end position="2287"/>
    </location>
</feature>
<dbReference type="SMART" id="SM00282">
    <property type="entry name" value="LamG"/>
    <property type="match status" value="2"/>
</dbReference>
<dbReference type="GO" id="GO:0009653">
    <property type="term" value="P:anatomical structure morphogenesis"/>
    <property type="evidence" value="ECO:0007669"/>
    <property type="project" value="TreeGrafter"/>
</dbReference>
<comment type="caution">
    <text evidence="9">The sequence shown here is derived from an EMBL/GenBank/DDBJ whole genome shotgun (WGS) entry which is preliminary data.</text>
</comment>
<dbReference type="PANTHER" id="PTHR45739:SF12">
    <property type="entry name" value="CHONDROITIN SULFATE PROTEOGLYCAN 4-LIKE ISOFORM X2"/>
    <property type="match status" value="1"/>
</dbReference>
<dbReference type="PROSITE" id="PS51854">
    <property type="entry name" value="CSPG"/>
    <property type="match status" value="13"/>
</dbReference>
<keyword evidence="6" id="KW-0812">Transmembrane</keyword>